<name>A0ABX9KE30_9FUSO</name>
<protein>
    <submittedName>
        <fullName evidence="2">Uncharacterized protein</fullName>
    </submittedName>
</protein>
<feature type="signal peptide" evidence="1">
    <location>
        <begin position="1"/>
        <end position="22"/>
    </location>
</feature>
<dbReference type="Proteomes" id="UP000263486">
    <property type="component" value="Unassembled WGS sequence"/>
</dbReference>
<evidence type="ECO:0000313" key="3">
    <source>
        <dbReference type="Proteomes" id="UP000263486"/>
    </source>
</evidence>
<evidence type="ECO:0000256" key="1">
    <source>
        <dbReference type="SAM" id="SignalP"/>
    </source>
</evidence>
<proteinExistence type="predicted"/>
<gene>
    <name evidence="2" type="ORF">DYH56_13065</name>
</gene>
<accession>A0ABX9KE30</accession>
<feature type="chain" id="PRO_5047388797" evidence="1">
    <location>
        <begin position="23"/>
        <end position="383"/>
    </location>
</feature>
<dbReference type="EMBL" id="QUAJ01000029">
    <property type="protein sequence ID" value="REI39882.1"/>
    <property type="molecule type" value="Genomic_DNA"/>
</dbReference>
<keyword evidence="3" id="KW-1185">Reference proteome</keyword>
<keyword evidence="1" id="KW-0732">Signal</keyword>
<comment type="caution">
    <text evidence="2">The sequence shown here is derived from an EMBL/GenBank/DDBJ whole genome shotgun (WGS) entry which is preliminary data.</text>
</comment>
<dbReference type="RefSeq" id="WP_114643324.1">
    <property type="nucleotide sequence ID" value="NZ_JAACIO010000028.1"/>
</dbReference>
<evidence type="ECO:0000313" key="2">
    <source>
        <dbReference type="EMBL" id="REI39882.1"/>
    </source>
</evidence>
<organism evidence="2 3">
    <name type="scientific">Psychrilyobacter piezotolerans</name>
    <dbReference type="NCBI Taxonomy" id="2293438"/>
    <lineage>
        <taxon>Bacteria</taxon>
        <taxon>Fusobacteriati</taxon>
        <taxon>Fusobacteriota</taxon>
        <taxon>Fusobacteriia</taxon>
        <taxon>Fusobacteriales</taxon>
        <taxon>Fusobacteriaceae</taxon>
        <taxon>Psychrilyobacter</taxon>
    </lineage>
</organism>
<sequence length="383" mass="44015">MKKNKVIFILLLELMLMGCSNAEEKINSEAVMEIDRGNFIKASYLLNDAIRINPDYLDGMVNYRNVYPRALDQAVEKIGEYQKVSDYKLEAYAYEDLLKLKNNYYYADDLVHQKLSLSLEILTIEELYKLKATMGEVYYSAGNELEDRKLNRAEKRERYFLYERGVELSPKYKDLADRREKAYEEALVKAMIEFSKNTPVSYRINLESQVKGNVAQGEKRTLIRLVPLDGKRFADAWENNKADNIINTGIKINLNYITSTPESVKKSVIPLTWYEQYVANTKDGPVVKNIKKTYFRHDFYKSADVRVSFTYIMKDLSTGEIIGSGTFDGIGEDSYGWSDFSGNLPKGQARGTYVRKLKSKKELTEMALADAVSKISQDISDKI</sequence>
<reference evidence="2 3" key="1">
    <citation type="submission" date="2018-08" db="EMBL/GenBank/DDBJ databases">
        <title>Draft genome sequence of Psychrilyobacter sp. strain SD5 isolated from Black Sea water.</title>
        <authorList>
            <person name="Yadav S."/>
            <person name="Villanueva L."/>
            <person name="Damste J.S.S."/>
        </authorList>
    </citation>
    <scope>NUCLEOTIDE SEQUENCE [LARGE SCALE GENOMIC DNA]</scope>
    <source>
        <strain evidence="2 3">SD5</strain>
    </source>
</reference>